<comment type="similarity">
    <text evidence="1 7">Belongs to the cytochrome P450 family.</text>
</comment>
<evidence type="ECO:0000256" key="6">
    <source>
        <dbReference type="ARBA" id="ARBA00023033"/>
    </source>
</evidence>
<dbReference type="GO" id="GO:0036199">
    <property type="term" value="F:cholest-4-en-3-one 26-monooxygenase activity"/>
    <property type="evidence" value="ECO:0007669"/>
    <property type="project" value="TreeGrafter"/>
</dbReference>
<keyword evidence="9" id="KW-1185">Reference proteome</keyword>
<dbReference type="GO" id="GO:0008395">
    <property type="term" value="F:steroid hydroxylase activity"/>
    <property type="evidence" value="ECO:0007669"/>
    <property type="project" value="TreeGrafter"/>
</dbReference>
<dbReference type="PROSITE" id="PS00086">
    <property type="entry name" value="CYTOCHROME_P450"/>
    <property type="match status" value="1"/>
</dbReference>
<dbReference type="InterPro" id="IPR002397">
    <property type="entry name" value="Cyt_P450_B"/>
</dbReference>
<sequence>MFHPLSKTYLDNPYDIFTALHTEQPIFFHEELKLWIVSRYEDVQYVIKDSETFSNSLSIVPISPVCPHALAAMKDFNPGNLVVTSDPPIHTRLRKAISATFPVTLKKANLYEDVIRKRVHQFLDRLSQKKEADLVTEFAQDVPILVLMEILGVPDEDLAKIKQFTREQVPFVWGQAPEEQQVEAARGTVDLFDYGRELVEKRLKNPSEDLISELIAYRNDEDEILTIQEIGGIVASYFSAGIETVRNLITNGVLQLLRTKGVWQELSQHPEKIPNAVEEILRYESPVTGWLRFSVKDSVVGGVEIPAHQRILVLLGAANRDEEQFLEADVFQIDRDNANKNLAFSAGRHHCFGSALARVEAKVIFEELVTRFPNMRLAERFQPNYVPNIAFRTLTDLPVVLF</sequence>
<dbReference type="PANTHER" id="PTHR46696:SF4">
    <property type="entry name" value="BIOTIN BIOSYNTHESIS CYTOCHROME P450"/>
    <property type="match status" value="1"/>
</dbReference>
<dbReference type="InterPro" id="IPR017972">
    <property type="entry name" value="Cyt_P450_CS"/>
</dbReference>
<dbReference type="RefSeq" id="WP_160802613.1">
    <property type="nucleotide sequence ID" value="NZ_WUUL01000013.1"/>
</dbReference>
<reference evidence="8 9" key="1">
    <citation type="submission" date="2019-12" db="EMBL/GenBank/DDBJ databases">
        <title>Whole-genome analyses of novel actinobacteria.</title>
        <authorList>
            <person name="Sahin N."/>
            <person name="Saygin H."/>
        </authorList>
    </citation>
    <scope>NUCLEOTIDE SEQUENCE [LARGE SCALE GENOMIC DNA]</scope>
    <source>
        <strain evidence="8 9">KC615</strain>
    </source>
</reference>
<evidence type="ECO:0000256" key="2">
    <source>
        <dbReference type="ARBA" id="ARBA00022617"/>
    </source>
</evidence>
<evidence type="ECO:0000256" key="5">
    <source>
        <dbReference type="ARBA" id="ARBA00023004"/>
    </source>
</evidence>
<name>A0A6I4VXE6_9BACL</name>
<dbReference type="GO" id="GO:0020037">
    <property type="term" value="F:heme binding"/>
    <property type="evidence" value="ECO:0007669"/>
    <property type="project" value="InterPro"/>
</dbReference>
<dbReference type="PRINTS" id="PR00359">
    <property type="entry name" value="BP450"/>
</dbReference>
<accession>A0A6I4VXE6</accession>
<dbReference type="InterPro" id="IPR036396">
    <property type="entry name" value="Cyt_P450_sf"/>
</dbReference>
<evidence type="ECO:0000256" key="4">
    <source>
        <dbReference type="ARBA" id="ARBA00023002"/>
    </source>
</evidence>
<dbReference type="Pfam" id="PF00067">
    <property type="entry name" value="p450"/>
    <property type="match status" value="1"/>
</dbReference>
<dbReference type="Proteomes" id="UP000430692">
    <property type="component" value="Unassembled WGS sequence"/>
</dbReference>
<dbReference type="FunFam" id="1.10.630.10:FF:000018">
    <property type="entry name" value="Cytochrome P450 monooxygenase"/>
    <property type="match status" value="1"/>
</dbReference>
<proteinExistence type="inferred from homology"/>
<dbReference type="GO" id="GO:0006707">
    <property type="term" value="P:cholesterol catabolic process"/>
    <property type="evidence" value="ECO:0007669"/>
    <property type="project" value="TreeGrafter"/>
</dbReference>
<keyword evidence="4 7" id="KW-0560">Oxidoreductase</keyword>
<dbReference type="GO" id="GO:0005506">
    <property type="term" value="F:iron ion binding"/>
    <property type="evidence" value="ECO:0007669"/>
    <property type="project" value="InterPro"/>
</dbReference>
<organism evidence="8 9">
    <name type="scientific">Shimazuella alba</name>
    <dbReference type="NCBI Taxonomy" id="2690964"/>
    <lineage>
        <taxon>Bacteria</taxon>
        <taxon>Bacillati</taxon>
        <taxon>Bacillota</taxon>
        <taxon>Bacilli</taxon>
        <taxon>Bacillales</taxon>
        <taxon>Thermoactinomycetaceae</taxon>
        <taxon>Shimazuella</taxon>
    </lineage>
</organism>
<keyword evidence="5 7" id="KW-0408">Iron</keyword>
<keyword evidence="3 7" id="KW-0479">Metal-binding</keyword>
<gene>
    <name evidence="8" type="ORF">GSM42_16365</name>
</gene>
<comment type="caution">
    <text evidence="8">The sequence shown here is derived from an EMBL/GenBank/DDBJ whole genome shotgun (WGS) entry which is preliminary data.</text>
</comment>
<dbReference type="PANTHER" id="PTHR46696">
    <property type="entry name" value="P450, PUTATIVE (EUROFUNG)-RELATED"/>
    <property type="match status" value="1"/>
</dbReference>
<protein>
    <submittedName>
        <fullName evidence="8">Cytochrome P450</fullName>
    </submittedName>
</protein>
<dbReference type="EMBL" id="WUUL01000013">
    <property type="protein sequence ID" value="MXQ55258.1"/>
    <property type="molecule type" value="Genomic_DNA"/>
</dbReference>
<evidence type="ECO:0000256" key="3">
    <source>
        <dbReference type="ARBA" id="ARBA00022723"/>
    </source>
</evidence>
<dbReference type="Gene3D" id="1.10.630.10">
    <property type="entry name" value="Cytochrome P450"/>
    <property type="match status" value="1"/>
</dbReference>
<evidence type="ECO:0000313" key="9">
    <source>
        <dbReference type="Proteomes" id="UP000430692"/>
    </source>
</evidence>
<keyword evidence="2 7" id="KW-0349">Heme</keyword>
<evidence type="ECO:0000256" key="1">
    <source>
        <dbReference type="ARBA" id="ARBA00010617"/>
    </source>
</evidence>
<keyword evidence="6 7" id="KW-0503">Monooxygenase</keyword>
<dbReference type="AlphaFoldDB" id="A0A6I4VXE6"/>
<dbReference type="InterPro" id="IPR001128">
    <property type="entry name" value="Cyt_P450"/>
</dbReference>
<evidence type="ECO:0000313" key="8">
    <source>
        <dbReference type="EMBL" id="MXQ55258.1"/>
    </source>
</evidence>
<dbReference type="SUPFAM" id="SSF48264">
    <property type="entry name" value="Cytochrome P450"/>
    <property type="match status" value="1"/>
</dbReference>
<evidence type="ECO:0000256" key="7">
    <source>
        <dbReference type="RuleBase" id="RU000461"/>
    </source>
</evidence>